<dbReference type="Pfam" id="PF11951">
    <property type="entry name" value="Fungal_trans_2"/>
    <property type="match status" value="1"/>
</dbReference>
<dbReference type="EMBL" id="CAJPDT010000005">
    <property type="protein sequence ID" value="CAF9908763.1"/>
    <property type="molecule type" value="Genomic_DNA"/>
</dbReference>
<comment type="caution">
    <text evidence="4">The sequence shown here is derived from an EMBL/GenBank/DDBJ whole genome shotgun (WGS) entry which is preliminary data.</text>
</comment>
<sequence>MVSRKSHPKSRNGCANCKKRRIKCDEVRPRCSNCEKHSISCDFSSHTPKSASTSSPQDHRHRNSDAKSLPSMQGSSTDHSPTLLQSQQSLFDGPGSQLPPLQMPELELLHHFITETCYTLSDRPESHELWRITVPQVAFQHDFLMRGILAISALHLSCLRPDKQAYWGHVAAKQQDAALSCFRKIMTNMDESNCDAFLALSSLIVVYGFESPKSSDSLGMFNYKGQDSDEWLPLIRGVNSIIMSVWPWIKNGRLNGLLHDHVQELPRTELPDVLSEQLSHLETMCDSASGGLEAVNAYKDALTSLRVSFVRMNNRPPYECEVSIAFLWPVMIPQDYITMLNEKRPEALIILAHYCVILHHLDDYWWMRGWAMHIIENIHRELDKDWLYFIQWPTNVISVDQKILTNGTLQNPISGNSVSNDFNTAIDSSLSIPNEQLKAEKDRSRPPI</sequence>
<dbReference type="Proteomes" id="UP000664534">
    <property type="component" value="Unassembled WGS sequence"/>
</dbReference>
<reference evidence="4" key="1">
    <citation type="submission" date="2021-03" db="EMBL/GenBank/DDBJ databases">
        <authorList>
            <person name="Tagirdzhanova G."/>
        </authorList>
    </citation>
    <scope>NUCLEOTIDE SEQUENCE</scope>
</reference>
<feature type="domain" description="Zn(2)-C6 fungal-type" evidence="3">
    <location>
        <begin position="13"/>
        <end position="43"/>
    </location>
</feature>
<dbReference type="InterPro" id="IPR036864">
    <property type="entry name" value="Zn2-C6_fun-type_DNA-bd_sf"/>
</dbReference>
<keyword evidence="1" id="KW-0539">Nucleus</keyword>
<accession>A0A8H3ENM6</accession>
<feature type="compositionally biased region" description="Polar residues" evidence="2">
    <location>
        <begin position="70"/>
        <end position="90"/>
    </location>
</feature>
<dbReference type="CDD" id="cd00067">
    <property type="entry name" value="GAL4"/>
    <property type="match status" value="1"/>
</dbReference>
<name>A0A8H3ENM6_9LECA</name>
<evidence type="ECO:0000256" key="2">
    <source>
        <dbReference type="SAM" id="MobiDB-lite"/>
    </source>
</evidence>
<dbReference type="PROSITE" id="PS00463">
    <property type="entry name" value="ZN2_CY6_FUNGAL_1"/>
    <property type="match status" value="1"/>
</dbReference>
<dbReference type="InterPro" id="IPR001138">
    <property type="entry name" value="Zn2Cys6_DnaBD"/>
</dbReference>
<dbReference type="GO" id="GO:0008270">
    <property type="term" value="F:zinc ion binding"/>
    <property type="evidence" value="ECO:0007669"/>
    <property type="project" value="InterPro"/>
</dbReference>
<dbReference type="AlphaFoldDB" id="A0A8H3ENM6"/>
<dbReference type="Gene3D" id="4.10.240.10">
    <property type="entry name" value="Zn(2)-C6 fungal-type DNA-binding domain"/>
    <property type="match status" value="1"/>
</dbReference>
<organism evidence="4 5">
    <name type="scientific">Imshaugia aleurites</name>
    <dbReference type="NCBI Taxonomy" id="172621"/>
    <lineage>
        <taxon>Eukaryota</taxon>
        <taxon>Fungi</taxon>
        <taxon>Dikarya</taxon>
        <taxon>Ascomycota</taxon>
        <taxon>Pezizomycotina</taxon>
        <taxon>Lecanoromycetes</taxon>
        <taxon>OSLEUM clade</taxon>
        <taxon>Lecanoromycetidae</taxon>
        <taxon>Lecanorales</taxon>
        <taxon>Lecanorineae</taxon>
        <taxon>Parmeliaceae</taxon>
        <taxon>Imshaugia</taxon>
    </lineage>
</organism>
<dbReference type="PROSITE" id="PS50048">
    <property type="entry name" value="ZN2_CY6_FUNGAL_2"/>
    <property type="match status" value="1"/>
</dbReference>
<dbReference type="Pfam" id="PF00172">
    <property type="entry name" value="Zn_clus"/>
    <property type="match status" value="1"/>
</dbReference>
<dbReference type="SUPFAM" id="SSF57701">
    <property type="entry name" value="Zn2/Cys6 DNA-binding domain"/>
    <property type="match status" value="1"/>
</dbReference>
<dbReference type="GO" id="GO:0001228">
    <property type="term" value="F:DNA-binding transcription activator activity, RNA polymerase II-specific"/>
    <property type="evidence" value="ECO:0007669"/>
    <property type="project" value="TreeGrafter"/>
</dbReference>
<gene>
    <name evidence="4" type="ORF">IMSHALPRED_007484</name>
</gene>
<feature type="region of interest" description="Disordered" evidence="2">
    <location>
        <begin position="43"/>
        <end position="97"/>
    </location>
</feature>
<keyword evidence="5" id="KW-1185">Reference proteome</keyword>
<dbReference type="InterPro" id="IPR053157">
    <property type="entry name" value="Sterol_Uptake_Regulator"/>
</dbReference>
<evidence type="ECO:0000256" key="1">
    <source>
        <dbReference type="ARBA" id="ARBA00023242"/>
    </source>
</evidence>
<evidence type="ECO:0000313" key="5">
    <source>
        <dbReference type="Proteomes" id="UP000664534"/>
    </source>
</evidence>
<dbReference type="PANTHER" id="PTHR47784:SF5">
    <property type="entry name" value="STEROL UPTAKE CONTROL PROTEIN 2"/>
    <property type="match status" value="1"/>
</dbReference>
<evidence type="ECO:0000259" key="3">
    <source>
        <dbReference type="PROSITE" id="PS50048"/>
    </source>
</evidence>
<dbReference type="PANTHER" id="PTHR47784">
    <property type="entry name" value="STEROL UPTAKE CONTROL PROTEIN 2"/>
    <property type="match status" value="1"/>
</dbReference>
<dbReference type="SMART" id="SM00066">
    <property type="entry name" value="GAL4"/>
    <property type="match status" value="1"/>
</dbReference>
<evidence type="ECO:0000313" key="4">
    <source>
        <dbReference type="EMBL" id="CAF9908763.1"/>
    </source>
</evidence>
<protein>
    <recommendedName>
        <fullName evidence="3">Zn(2)-C6 fungal-type domain-containing protein</fullName>
    </recommendedName>
</protein>
<dbReference type="OrthoDB" id="416217at2759"/>
<dbReference type="InterPro" id="IPR021858">
    <property type="entry name" value="Fun_TF"/>
</dbReference>
<feature type="compositionally biased region" description="Low complexity" evidence="2">
    <location>
        <begin position="44"/>
        <end position="56"/>
    </location>
</feature>
<proteinExistence type="predicted"/>